<name>A0A1I6FVI4_9FLAO</name>
<dbReference type="AlphaFoldDB" id="A0A1I6FVI4"/>
<evidence type="ECO:0000313" key="1">
    <source>
        <dbReference type="EMBL" id="SFR33962.1"/>
    </source>
</evidence>
<gene>
    <name evidence="1" type="ORF">SAMN04490243_0758</name>
</gene>
<dbReference type="Proteomes" id="UP000199534">
    <property type="component" value="Unassembled WGS sequence"/>
</dbReference>
<accession>A0A1I6FVI4</accession>
<proteinExistence type="predicted"/>
<dbReference type="STRING" id="400055.SAMN04490243_0758"/>
<sequence>MKFLAVILSFYFLALNFLPCSDDAPVNNFENTEVHVDFDHRQDHGNCELCSPFCHCHCCHSHTVDFGIFGFQPIDETISNRVFTYCEGFGINFSPSLLQPPKKTV</sequence>
<dbReference type="OrthoDB" id="997115at2"/>
<dbReference type="InterPro" id="IPR046601">
    <property type="entry name" value="DUF6660"/>
</dbReference>
<dbReference type="EMBL" id="FOYQ01000001">
    <property type="protein sequence ID" value="SFR33962.1"/>
    <property type="molecule type" value="Genomic_DNA"/>
</dbReference>
<keyword evidence="2" id="KW-1185">Reference proteome</keyword>
<organism evidence="1 2">
    <name type="scientific">Robiginitalea myxolifaciens</name>
    <dbReference type="NCBI Taxonomy" id="400055"/>
    <lineage>
        <taxon>Bacteria</taxon>
        <taxon>Pseudomonadati</taxon>
        <taxon>Bacteroidota</taxon>
        <taxon>Flavobacteriia</taxon>
        <taxon>Flavobacteriales</taxon>
        <taxon>Flavobacteriaceae</taxon>
        <taxon>Robiginitalea</taxon>
    </lineage>
</organism>
<evidence type="ECO:0000313" key="2">
    <source>
        <dbReference type="Proteomes" id="UP000199534"/>
    </source>
</evidence>
<dbReference type="RefSeq" id="WP_092980804.1">
    <property type="nucleotide sequence ID" value="NZ_FOYQ01000001.1"/>
</dbReference>
<protein>
    <submittedName>
        <fullName evidence="1">Uncharacterized protein</fullName>
    </submittedName>
</protein>
<dbReference type="Pfam" id="PF20365">
    <property type="entry name" value="DUF6660"/>
    <property type="match status" value="1"/>
</dbReference>
<reference evidence="1 2" key="1">
    <citation type="submission" date="2016-10" db="EMBL/GenBank/DDBJ databases">
        <authorList>
            <person name="de Groot N.N."/>
        </authorList>
    </citation>
    <scope>NUCLEOTIDE SEQUENCE [LARGE SCALE GENOMIC DNA]</scope>
    <source>
        <strain evidence="1 2">DSM 21019</strain>
    </source>
</reference>